<keyword evidence="5" id="KW-0560">Oxidoreductase</keyword>
<dbReference type="AlphaFoldDB" id="A0A7V7PL06"/>
<keyword evidence="4" id="KW-0274">FAD</keyword>
<evidence type="ECO:0000256" key="2">
    <source>
        <dbReference type="ARBA" id="ARBA00005272"/>
    </source>
</evidence>
<dbReference type="InterPro" id="IPR023753">
    <property type="entry name" value="FAD/NAD-binding_dom"/>
</dbReference>
<dbReference type="InterPro" id="IPR051169">
    <property type="entry name" value="NADH-Q_oxidoreductase"/>
</dbReference>
<dbReference type="Proteomes" id="UP000432089">
    <property type="component" value="Unassembled WGS sequence"/>
</dbReference>
<feature type="domain" description="FAD/NAD(P)-binding" evidence="6">
    <location>
        <begin position="6"/>
        <end position="331"/>
    </location>
</feature>
<dbReference type="InterPro" id="IPR036188">
    <property type="entry name" value="FAD/NAD-bd_sf"/>
</dbReference>
<dbReference type="SUPFAM" id="SSF51905">
    <property type="entry name" value="FAD/NAD(P)-binding domain"/>
    <property type="match status" value="1"/>
</dbReference>
<evidence type="ECO:0000256" key="1">
    <source>
        <dbReference type="ARBA" id="ARBA00001974"/>
    </source>
</evidence>
<dbReference type="PANTHER" id="PTHR42913">
    <property type="entry name" value="APOPTOSIS-INDUCING FACTOR 1"/>
    <property type="match status" value="1"/>
</dbReference>
<keyword evidence="8" id="KW-1185">Reference proteome</keyword>
<dbReference type="PANTHER" id="PTHR42913:SF3">
    <property type="entry name" value="64 KDA MITOCHONDRIAL NADH DEHYDROGENASE (EUROFUNG)"/>
    <property type="match status" value="1"/>
</dbReference>
<dbReference type="GO" id="GO:0019646">
    <property type="term" value="P:aerobic electron transport chain"/>
    <property type="evidence" value="ECO:0007669"/>
    <property type="project" value="TreeGrafter"/>
</dbReference>
<dbReference type="PRINTS" id="PR00411">
    <property type="entry name" value="PNDRDTASEI"/>
</dbReference>
<dbReference type="EMBL" id="VZDO01000020">
    <property type="protein sequence ID" value="KAB0676804.1"/>
    <property type="molecule type" value="Genomic_DNA"/>
</dbReference>
<comment type="cofactor">
    <cofactor evidence="1">
        <name>FAD</name>
        <dbReference type="ChEBI" id="CHEBI:57692"/>
    </cofactor>
</comment>
<organism evidence="7 8">
    <name type="scientific">Plantimonas leprariae</name>
    <dbReference type="NCBI Taxonomy" id="2615207"/>
    <lineage>
        <taxon>Bacteria</taxon>
        <taxon>Pseudomonadati</taxon>
        <taxon>Pseudomonadota</taxon>
        <taxon>Alphaproteobacteria</taxon>
        <taxon>Hyphomicrobiales</taxon>
        <taxon>Aurantimonadaceae</taxon>
        <taxon>Plantimonas</taxon>
    </lineage>
</organism>
<evidence type="ECO:0000256" key="4">
    <source>
        <dbReference type="ARBA" id="ARBA00022827"/>
    </source>
</evidence>
<evidence type="ECO:0000259" key="6">
    <source>
        <dbReference type="Pfam" id="PF07992"/>
    </source>
</evidence>
<comment type="caution">
    <text evidence="7">The sequence shown here is derived from an EMBL/GenBank/DDBJ whole genome shotgun (WGS) entry which is preliminary data.</text>
</comment>
<evidence type="ECO:0000313" key="7">
    <source>
        <dbReference type="EMBL" id="KAB0676804.1"/>
    </source>
</evidence>
<keyword evidence="3" id="KW-0285">Flavoprotein</keyword>
<comment type="similarity">
    <text evidence="2">Belongs to the NADH dehydrogenase family.</text>
</comment>
<dbReference type="Gene3D" id="3.50.50.100">
    <property type="match status" value="1"/>
</dbReference>
<evidence type="ECO:0000313" key="8">
    <source>
        <dbReference type="Proteomes" id="UP000432089"/>
    </source>
</evidence>
<dbReference type="GO" id="GO:0003955">
    <property type="term" value="F:NAD(P)H dehydrogenase (quinone) activity"/>
    <property type="evidence" value="ECO:0007669"/>
    <property type="project" value="TreeGrafter"/>
</dbReference>
<evidence type="ECO:0000256" key="5">
    <source>
        <dbReference type="ARBA" id="ARBA00023002"/>
    </source>
</evidence>
<evidence type="ECO:0000256" key="3">
    <source>
        <dbReference type="ARBA" id="ARBA00022630"/>
    </source>
</evidence>
<dbReference type="PRINTS" id="PR00368">
    <property type="entry name" value="FADPNR"/>
</dbReference>
<proteinExistence type="inferred from homology"/>
<dbReference type="Pfam" id="PF07992">
    <property type="entry name" value="Pyr_redox_2"/>
    <property type="match status" value="1"/>
</dbReference>
<gene>
    <name evidence="7" type="ORF">F6X38_19730</name>
</gene>
<accession>A0A7V7PL06</accession>
<reference evidence="7 8" key="1">
    <citation type="submission" date="2019-09" db="EMBL/GenBank/DDBJ databases">
        <title>YIM 132180 draft genome.</title>
        <authorList>
            <person name="Zhang K."/>
        </authorList>
    </citation>
    <scope>NUCLEOTIDE SEQUENCE [LARGE SCALE GENOMIC DNA]</scope>
    <source>
        <strain evidence="7 8">YIM 132180</strain>
    </source>
</reference>
<protein>
    <submittedName>
        <fullName evidence="7">FAD-dependent oxidoreductase</fullName>
    </submittedName>
</protein>
<name>A0A7V7PL06_9HYPH</name>
<sequence>MTDRQRVLILGGGSGGLELACGLASGGRLDVTLVDRVGAHVWKPRLHEFAAGTVDTSLSEISFYTLAALRGFRFEQGDVARIDRAGRRVVLRAFSDVKHEAVAPERALPFERCVVALGGVTADFGTPGVKEHAYSLDGRADADAFRQSFVAMMLKARATGEPARIVIVGSGATGTELAANLREAEHAFFERKGHDDRDRLLRITILEAAPEIMPGGDAKLRTQVLQRLDALGIDVVTNAKVSAVEAGLVRTASGATYPADAVMWAAGLTGAPVLKDLADFEMDRKGRIVVDDRLRTTVDPLVYAIGDAASLTPADAKAPLPPTAQIASQEARYLAKALSEAVHGGEPAAFAYRNKGQLISLAGAGTVGILGSRDFIVNGRFAKAAYSALEREHQWTVLGPVRGTVAILADLAMPTRGPALKLHG</sequence>
<dbReference type="RefSeq" id="WP_150972767.1">
    <property type="nucleotide sequence ID" value="NZ_VZDO01000020.1"/>
</dbReference>